<evidence type="ECO:0000313" key="9">
    <source>
        <dbReference type="Proteomes" id="UP000319210"/>
    </source>
</evidence>
<dbReference type="GO" id="GO:0005886">
    <property type="term" value="C:plasma membrane"/>
    <property type="evidence" value="ECO:0007669"/>
    <property type="project" value="UniProtKB-SubCell"/>
</dbReference>
<proteinExistence type="predicted"/>
<protein>
    <recommendedName>
        <fullName evidence="7">Type II secretion system protein GspF domain-containing protein</fullName>
    </recommendedName>
</protein>
<evidence type="ECO:0000259" key="7">
    <source>
        <dbReference type="Pfam" id="PF00482"/>
    </source>
</evidence>
<evidence type="ECO:0000313" key="8">
    <source>
        <dbReference type="EMBL" id="GEB50303.1"/>
    </source>
</evidence>
<accession>A0A4Y3R0G8</accession>
<evidence type="ECO:0000256" key="1">
    <source>
        <dbReference type="ARBA" id="ARBA00004651"/>
    </source>
</evidence>
<feature type="transmembrane region" description="Helical" evidence="6">
    <location>
        <begin position="260"/>
        <end position="283"/>
    </location>
</feature>
<keyword evidence="9" id="KW-1185">Reference proteome</keyword>
<feature type="transmembrane region" description="Helical" evidence="6">
    <location>
        <begin position="26"/>
        <end position="46"/>
    </location>
</feature>
<keyword evidence="4 6" id="KW-1133">Transmembrane helix</keyword>
<evidence type="ECO:0000256" key="2">
    <source>
        <dbReference type="ARBA" id="ARBA00022475"/>
    </source>
</evidence>
<dbReference type="PANTHER" id="PTHR35007:SF3">
    <property type="entry name" value="POSSIBLE CONSERVED ALANINE RICH MEMBRANE PROTEIN"/>
    <property type="match status" value="1"/>
</dbReference>
<name>A0A4Y3R0G8_STRCI</name>
<sequence length="287" mass="29456">MKGAWPTGHLMEAAAGDGSRSVVPSLWTTIAVAAVLLAVCEVVLAVRADRGARRRRDGVLVGRRPEAEAGPPMSKIMRGCLDRIGRRRARDGLAAAGVALGGALLLGGMSGLLAGVLGAVLAFGWLRRHAAREAAASGDQEERRLEEQLPLVAELVAACLAAGAGPHRAAAAVGDSLDGPAGARLKRVATELRLGAEPAVAWDAFGQRPGAVRLARCMARAEASGVPAVEPVSRLAAELRAERARAASGRARRAAVLVTGPLGLCFLPAFLAIGVAPVVLGIARSLW</sequence>
<gene>
    <name evidence="8" type="ORF">SCA03_28540</name>
</gene>
<keyword evidence="3 6" id="KW-0812">Transmembrane</keyword>
<evidence type="ECO:0000256" key="3">
    <source>
        <dbReference type="ARBA" id="ARBA00022692"/>
    </source>
</evidence>
<comment type="subcellular location">
    <subcellularLocation>
        <location evidence="1">Cell membrane</location>
        <topology evidence="1">Multi-pass membrane protein</topology>
    </subcellularLocation>
</comment>
<comment type="caution">
    <text evidence="8">The sequence shown here is derived from an EMBL/GenBank/DDBJ whole genome shotgun (WGS) entry which is preliminary data.</text>
</comment>
<dbReference type="InterPro" id="IPR018076">
    <property type="entry name" value="T2SS_GspF_dom"/>
</dbReference>
<evidence type="ECO:0000256" key="4">
    <source>
        <dbReference type="ARBA" id="ARBA00022989"/>
    </source>
</evidence>
<reference evidence="8 9" key="1">
    <citation type="submission" date="2019-06" db="EMBL/GenBank/DDBJ databases">
        <title>Whole genome shotgun sequence of Streptomyces cacaoi subsp. cacaoi NBRC 12748.</title>
        <authorList>
            <person name="Hosoyama A."/>
            <person name="Uohara A."/>
            <person name="Ohji S."/>
            <person name="Ichikawa N."/>
        </authorList>
    </citation>
    <scope>NUCLEOTIDE SEQUENCE [LARGE SCALE GENOMIC DNA]</scope>
    <source>
        <strain evidence="8 9">NBRC 12748</strain>
    </source>
</reference>
<dbReference type="Proteomes" id="UP000319210">
    <property type="component" value="Unassembled WGS sequence"/>
</dbReference>
<evidence type="ECO:0000256" key="5">
    <source>
        <dbReference type="ARBA" id="ARBA00023136"/>
    </source>
</evidence>
<evidence type="ECO:0000256" key="6">
    <source>
        <dbReference type="SAM" id="Phobius"/>
    </source>
</evidence>
<keyword evidence="5 6" id="KW-0472">Membrane</keyword>
<dbReference type="Pfam" id="PF00482">
    <property type="entry name" value="T2SSF"/>
    <property type="match status" value="1"/>
</dbReference>
<organism evidence="8 9">
    <name type="scientific">Streptomyces cacaoi</name>
    <dbReference type="NCBI Taxonomy" id="1898"/>
    <lineage>
        <taxon>Bacteria</taxon>
        <taxon>Bacillati</taxon>
        <taxon>Actinomycetota</taxon>
        <taxon>Actinomycetes</taxon>
        <taxon>Kitasatosporales</taxon>
        <taxon>Streptomycetaceae</taxon>
        <taxon>Streptomyces</taxon>
    </lineage>
</organism>
<feature type="transmembrane region" description="Helical" evidence="6">
    <location>
        <begin position="93"/>
        <end position="126"/>
    </location>
</feature>
<dbReference type="AlphaFoldDB" id="A0A4Y3R0G8"/>
<keyword evidence="2" id="KW-1003">Cell membrane</keyword>
<dbReference type="EMBL" id="BJMM01000012">
    <property type="protein sequence ID" value="GEB50303.1"/>
    <property type="molecule type" value="Genomic_DNA"/>
</dbReference>
<dbReference type="PANTHER" id="PTHR35007">
    <property type="entry name" value="INTEGRAL MEMBRANE PROTEIN-RELATED"/>
    <property type="match status" value="1"/>
</dbReference>
<feature type="domain" description="Type II secretion system protein GspF" evidence="7">
    <location>
        <begin position="154"/>
        <end position="275"/>
    </location>
</feature>